<dbReference type="GO" id="GO:0016787">
    <property type="term" value="F:hydrolase activity"/>
    <property type="evidence" value="ECO:0007669"/>
    <property type="project" value="UniProtKB-KW"/>
</dbReference>
<dbReference type="Proteomes" id="UP000183038">
    <property type="component" value="Unassembled WGS sequence"/>
</dbReference>
<proteinExistence type="predicted"/>
<dbReference type="EMBL" id="FNTB01000001">
    <property type="protein sequence ID" value="SEC65134.1"/>
    <property type="molecule type" value="Genomic_DNA"/>
</dbReference>
<dbReference type="PANTHER" id="PTHR48098">
    <property type="entry name" value="ENTEROCHELIN ESTERASE-RELATED"/>
    <property type="match status" value="1"/>
</dbReference>
<evidence type="ECO:0000313" key="2">
    <source>
        <dbReference type="Proteomes" id="UP000183038"/>
    </source>
</evidence>
<name>A0A1H4UA96_9FLAO</name>
<dbReference type="InterPro" id="IPR050583">
    <property type="entry name" value="Mycobacterial_A85_antigen"/>
</dbReference>
<protein>
    <submittedName>
        <fullName evidence="1">S-formylglutathione hydrolase FrmB</fullName>
    </submittedName>
</protein>
<keyword evidence="1" id="KW-0378">Hydrolase</keyword>
<accession>A0A1H4UA96</accession>
<dbReference type="Gene3D" id="3.40.50.1820">
    <property type="entry name" value="alpha/beta hydrolase"/>
    <property type="match status" value="1"/>
</dbReference>
<dbReference type="InterPro" id="IPR000801">
    <property type="entry name" value="Esterase-like"/>
</dbReference>
<dbReference type="InterPro" id="IPR029058">
    <property type="entry name" value="AB_hydrolase_fold"/>
</dbReference>
<reference evidence="1 2" key="1">
    <citation type="submission" date="2016-10" db="EMBL/GenBank/DDBJ databases">
        <authorList>
            <person name="de Groot N.N."/>
        </authorList>
    </citation>
    <scope>NUCLEOTIDE SEQUENCE [LARGE SCALE GENOMIC DNA]</scope>
    <source>
        <strain evidence="1 2">MAR_2009_71</strain>
    </source>
</reference>
<dbReference type="AlphaFoldDB" id="A0A1H4UA96"/>
<dbReference type="PANTHER" id="PTHR48098:SF1">
    <property type="entry name" value="DIACYLGLYCEROL ACYLTRANSFERASE_MYCOLYLTRANSFERASE AG85A"/>
    <property type="match status" value="1"/>
</dbReference>
<dbReference type="Pfam" id="PF00756">
    <property type="entry name" value="Esterase"/>
    <property type="match status" value="1"/>
</dbReference>
<dbReference type="OrthoDB" id="9803578at2"/>
<sequence length="269" mass="29994">MQGSFRTIELSDTKLEFDGLRFLTVKTPNLKGRGDICVFIPKTKNPLTNLPIYILLHGVYGSAWVWALKGGAHISAQEMIQNGEIEPAIIAMPSDGLWGDGSAYFPHHNKDFAKWIVEDVPLAIQENILEAGDESKLCIGGLSMGGYGALSLGSKYSDKFSAISAHSAITKLEEMELFVEEPLNDYLESAIQPNVLDVIADNKSALPPLRFDCGKADQLIAGNRDLHAQLTELRIPHEYFEFSGGHQWEYWQEHIRKTYLFFNASIAHK</sequence>
<dbReference type="SUPFAM" id="SSF53474">
    <property type="entry name" value="alpha/beta-Hydrolases"/>
    <property type="match status" value="1"/>
</dbReference>
<evidence type="ECO:0000313" key="1">
    <source>
        <dbReference type="EMBL" id="SEC65134.1"/>
    </source>
</evidence>
<organism evidence="1 2">
    <name type="scientific">Maribacter dokdonensis</name>
    <dbReference type="NCBI Taxonomy" id="320912"/>
    <lineage>
        <taxon>Bacteria</taxon>
        <taxon>Pseudomonadati</taxon>
        <taxon>Bacteroidota</taxon>
        <taxon>Flavobacteriia</taxon>
        <taxon>Flavobacteriales</taxon>
        <taxon>Flavobacteriaceae</taxon>
        <taxon>Maribacter</taxon>
    </lineage>
</organism>
<gene>
    <name evidence="1" type="ORF">SAMN05192540_3714</name>
</gene>
<dbReference type="GO" id="GO:0016747">
    <property type="term" value="F:acyltransferase activity, transferring groups other than amino-acyl groups"/>
    <property type="evidence" value="ECO:0007669"/>
    <property type="project" value="TreeGrafter"/>
</dbReference>
<dbReference type="RefSeq" id="WP_074674426.1">
    <property type="nucleotide sequence ID" value="NZ_FNTB01000001.1"/>
</dbReference>